<name>A0A2G5VA17_9PELO</name>
<dbReference type="Proteomes" id="UP000230233">
    <property type="component" value="Chromosome II"/>
</dbReference>
<sequence>MTPEGQGSGSQALPSAPPAGVTSSAGPSEPANLAPPPAPRDVKPAPSALIDDHPLDRDAANALIELSGKDQDTQKRKAQSENPTASGWGWNWSQEIEKKL</sequence>
<protein>
    <submittedName>
        <fullName evidence="2">Uncharacterized protein</fullName>
    </submittedName>
</protein>
<feature type="compositionally biased region" description="Basic and acidic residues" evidence="1">
    <location>
        <begin position="50"/>
        <end position="59"/>
    </location>
</feature>
<keyword evidence="3" id="KW-1185">Reference proteome</keyword>
<accession>A0A2G5VA17</accession>
<evidence type="ECO:0000313" key="2">
    <source>
        <dbReference type="EMBL" id="PIC48608.1"/>
    </source>
</evidence>
<dbReference type="EMBL" id="PDUG01000002">
    <property type="protein sequence ID" value="PIC48608.1"/>
    <property type="molecule type" value="Genomic_DNA"/>
</dbReference>
<dbReference type="AlphaFoldDB" id="A0A2G5VA17"/>
<feature type="region of interest" description="Disordered" evidence="1">
    <location>
        <begin position="1"/>
        <end position="100"/>
    </location>
</feature>
<organism evidence="2 3">
    <name type="scientific">Caenorhabditis nigoni</name>
    <dbReference type="NCBI Taxonomy" id="1611254"/>
    <lineage>
        <taxon>Eukaryota</taxon>
        <taxon>Metazoa</taxon>
        <taxon>Ecdysozoa</taxon>
        <taxon>Nematoda</taxon>
        <taxon>Chromadorea</taxon>
        <taxon>Rhabditida</taxon>
        <taxon>Rhabditina</taxon>
        <taxon>Rhabditomorpha</taxon>
        <taxon>Rhabditoidea</taxon>
        <taxon>Rhabditidae</taxon>
        <taxon>Peloderinae</taxon>
        <taxon>Caenorhabditis</taxon>
    </lineage>
</organism>
<evidence type="ECO:0000313" key="3">
    <source>
        <dbReference type="Proteomes" id="UP000230233"/>
    </source>
</evidence>
<evidence type="ECO:0000256" key="1">
    <source>
        <dbReference type="SAM" id="MobiDB-lite"/>
    </source>
</evidence>
<gene>
    <name evidence="2" type="primary">Cnig_chr_II.g7513</name>
    <name evidence="2" type="ORF">B9Z55_007513</name>
</gene>
<comment type="caution">
    <text evidence="2">The sequence shown here is derived from an EMBL/GenBank/DDBJ whole genome shotgun (WGS) entry which is preliminary data.</text>
</comment>
<feature type="compositionally biased region" description="Basic and acidic residues" evidence="1">
    <location>
        <begin position="67"/>
        <end position="79"/>
    </location>
</feature>
<reference evidence="3" key="1">
    <citation type="submission" date="2017-10" db="EMBL/GenBank/DDBJ databases">
        <title>Rapid genome shrinkage in a self-fertile nematode reveals novel sperm competition proteins.</title>
        <authorList>
            <person name="Yin D."/>
            <person name="Schwarz E.M."/>
            <person name="Thomas C.G."/>
            <person name="Felde R.L."/>
            <person name="Korf I.F."/>
            <person name="Cutter A.D."/>
            <person name="Schartner C.M."/>
            <person name="Ralston E.J."/>
            <person name="Meyer B.J."/>
            <person name="Haag E.S."/>
        </authorList>
    </citation>
    <scope>NUCLEOTIDE SEQUENCE [LARGE SCALE GENOMIC DNA]</scope>
    <source>
        <strain evidence="3">JU1422</strain>
    </source>
</reference>
<proteinExistence type="predicted"/>